<keyword evidence="10" id="KW-1185">Reference proteome</keyword>
<dbReference type="InterPro" id="IPR003736">
    <property type="entry name" value="PAAI_dom"/>
</dbReference>
<dbReference type="InterPro" id="IPR040043">
    <property type="entry name" value="ACTMAP"/>
</dbReference>
<comment type="similarity">
    <text evidence="4">Belongs to the ACTMAP family.</text>
</comment>
<evidence type="ECO:0000313" key="10">
    <source>
        <dbReference type="Proteomes" id="UP000192247"/>
    </source>
</evidence>
<dbReference type="Pfam" id="PF03061">
    <property type="entry name" value="4HBT"/>
    <property type="match status" value="1"/>
</dbReference>
<dbReference type="Proteomes" id="UP000192247">
    <property type="component" value="Unassembled WGS sequence"/>
</dbReference>
<keyword evidence="1" id="KW-0031">Aminopeptidase</keyword>
<dbReference type="GO" id="GO:0004177">
    <property type="term" value="F:aminopeptidase activity"/>
    <property type="evidence" value="ECO:0007669"/>
    <property type="project" value="UniProtKB-KW"/>
</dbReference>
<evidence type="ECO:0000256" key="1">
    <source>
        <dbReference type="ARBA" id="ARBA00022438"/>
    </source>
</evidence>
<accession>A0A1V9X0M4</accession>
<dbReference type="InterPro" id="IPR029069">
    <property type="entry name" value="HotDog_dom_sf"/>
</dbReference>
<comment type="catalytic activity">
    <reaction evidence="7">
        <text>N-terminal N(alpha)-acetyl-L-cysteinyl-L-aspartyl-[protein] + H2O = N-terminal L-aspartyl-[protein] + N-acetyl-L-cysteine</text>
        <dbReference type="Rhea" id="RHEA:74579"/>
        <dbReference type="Rhea" id="RHEA-COMP:12669"/>
        <dbReference type="Rhea" id="RHEA-COMP:18395"/>
        <dbReference type="ChEBI" id="CHEBI:15377"/>
        <dbReference type="ChEBI" id="CHEBI:64720"/>
        <dbReference type="ChEBI" id="CHEBI:78236"/>
        <dbReference type="ChEBI" id="CHEBI:193599"/>
    </reaction>
    <physiologicalReaction direction="left-to-right" evidence="7">
        <dbReference type="Rhea" id="RHEA:74580"/>
    </physiologicalReaction>
</comment>
<evidence type="ECO:0000256" key="6">
    <source>
        <dbReference type="ARBA" id="ARBA00034908"/>
    </source>
</evidence>
<dbReference type="PANTHER" id="PTHR28631">
    <property type="entry name" value="UPF0692 PROTEIN C19ORF54"/>
    <property type="match status" value="1"/>
</dbReference>
<feature type="domain" description="Thioesterase" evidence="8">
    <location>
        <begin position="251"/>
        <end position="322"/>
    </location>
</feature>
<name>A0A1V9X0M4_9ACAR</name>
<dbReference type="GO" id="GO:0006508">
    <property type="term" value="P:proteolysis"/>
    <property type="evidence" value="ECO:0007669"/>
    <property type="project" value="UniProtKB-KW"/>
</dbReference>
<dbReference type="InParanoid" id="A0A1V9X0M4"/>
<dbReference type="EMBL" id="MNPL01029852">
    <property type="protein sequence ID" value="OQR67125.1"/>
    <property type="molecule type" value="Genomic_DNA"/>
</dbReference>
<sequence length="344" mass="37383">MAAPFSLQCLRQLLQAQIREKNFNTVLTNDGPQCGLVALAMIAAALGRNANIGDIFNWASQQGFTALGEIFDIRNMKKLCAKFIGKPSAVIGFPSKADMLADLIKGRIFLVPYDADANHEPCRRNGQSAHWAVVFGVVLMRPECFCLEGLAKLSDDKPIYRAELGYDCEMAGSEFLLAREGKSRHVAVWSFEALRESCAQLNEYGGKYEGIVLPNGGLQEGLQDKLELKSASAGRCTAELVITRPHVNIAGTLHGGLSATLVDSVSTFALLTQRNVRSASIDLSVSFIGPANEGDIITIDASTVKIGQRLAYLAVDIRKGDELIVTGKHTKFLQQNVDYYGNKV</sequence>
<dbReference type="Gene3D" id="3.10.129.10">
    <property type="entry name" value="Hotdog Thioesterase"/>
    <property type="match status" value="1"/>
</dbReference>
<dbReference type="OrthoDB" id="46529at2759"/>
<gene>
    <name evidence="9" type="ORF">BIW11_13708</name>
</gene>
<keyword evidence="2" id="KW-0645">Protease</keyword>
<reference evidence="9 10" key="1">
    <citation type="journal article" date="2017" name="Gigascience">
        <title>Draft genome of the honey bee ectoparasitic mite, Tropilaelaps mercedesae, is shaped by the parasitic life history.</title>
        <authorList>
            <person name="Dong X."/>
            <person name="Armstrong S.D."/>
            <person name="Xia D."/>
            <person name="Makepeace B.L."/>
            <person name="Darby A.C."/>
            <person name="Kadowaki T."/>
        </authorList>
    </citation>
    <scope>NUCLEOTIDE SEQUENCE [LARGE SCALE GENOMIC DNA]</scope>
    <source>
        <strain evidence="9">Wuxi-XJTLU</strain>
    </source>
</reference>
<evidence type="ECO:0000259" key="8">
    <source>
        <dbReference type="Pfam" id="PF03061"/>
    </source>
</evidence>
<dbReference type="PANTHER" id="PTHR28631:SF1">
    <property type="entry name" value="ACTIN MATURATION PROTEASE"/>
    <property type="match status" value="1"/>
</dbReference>
<evidence type="ECO:0000256" key="5">
    <source>
        <dbReference type="ARBA" id="ARBA00034848"/>
    </source>
</evidence>
<evidence type="ECO:0000256" key="3">
    <source>
        <dbReference type="ARBA" id="ARBA00022801"/>
    </source>
</evidence>
<evidence type="ECO:0000256" key="7">
    <source>
        <dbReference type="ARBA" id="ARBA00049041"/>
    </source>
</evidence>
<evidence type="ECO:0000256" key="2">
    <source>
        <dbReference type="ARBA" id="ARBA00022670"/>
    </source>
</evidence>
<dbReference type="InterPro" id="IPR006683">
    <property type="entry name" value="Thioestr_dom"/>
</dbReference>
<evidence type="ECO:0000256" key="4">
    <source>
        <dbReference type="ARBA" id="ARBA00034725"/>
    </source>
</evidence>
<dbReference type="SUPFAM" id="SSF54637">
    <property type="entry name" value="Thioesterase/thiol ester dehydrase-isomerase"/>
    <property type="match status" value="1"/>
</dbReference>
<dbReference type="AlphaFoldDB" id="A0A1V9X0M4"/>
<protein>
    <recommendedName>
        <fullName evidence="5">Actin maturation protease</fullName>
    </recommendedName>
    <alternativeName>
        <fullName evidence="6">Actin aminopeptidase ACTMAP</fullName>
    </alternativeName>
</protein>
<evidence type="ECO:0000313" key="9">
    <source>
        <dbReference type="EMBL" id="OQR67125.1"/>
    </source>
</evidence>
<comment type="caution">
    <text evidence="9">The sequence shown here is derived from an EMBL/GenBank/DDBJ whole genome shotgun (WGS) entry which is preliminary data.</text>
</comment>
<dbReference type="STRING" id="418985.A0A1V9X0M4"/>
<dbReference type="CDD" id="cd03443">
    <property type="entry name" value="PaaI_thioesterase"/>
    <property type="match status" value="1"/>
</dbReference>
<keyword evidence="3" id="KW-0378">Hydrolase</keyword>
<organism evidence="9 10">
    <name type="scientific">Tropilaelaps mercedesae</name>
    <dbReference type="NCBI Taxonomy" id="418985"/>
    <lineage>
        <taxon>Eukaryota</taxon>
        <taxon>Metazoa</taxon>
        <taxon>Ecdysozoa</taxon>
        <taxon>Arthropoda</taxon>
        <taxon>Chelicerata</taxon>
        <taxon>Arachnida</taxon>
        <taxon>Acari</taxon>
        <taxon>Parasitiformes</taxon>
        <taxon>Mesostigmata</taxon>
        <taxon>Gamasina</taxon>
        <taxon>Dermanyssoidea</taxon>
        <taxon>Laelapidae</taxon>
        <taxon>Tropilaelaps</taxon>
    </lineage>
</organism>
<dbReference type="NCBIfam" id="TIGR00369">
    <property type="entry name" value="unchar_dom_1"/>
    <property type="match status" value="1"/>
</dbReference>
<dbReference type="Pfam" id="PF21646">
    <property type="entry name" value="ACTMAP-like_C"/>
    <property type="match status" value="1"/>
</dbReference>
<dbReference type="FunCoup" id="A0A1V9X0M4">
    <property type="interactions" value="22"/>
</dbReference>
<proteinExistence type="inferred from homology"/>